<name>D1YZ03_METPS</name>
<proteinExistence type="predicted"/>
<dbReference type="GeneID" id="8681524"/>
<dbReference type="Proteomes" id="UP000001882">
    <property type="component" value="Chromosome"/>
</dbReference>
<reference evidence="1 2" key="1">
    <citation type="journal article" date="2007" name="Appl. Environ. Microbiol.">
        <title>Isolation of key methanogens for global methane emission from rice paddy fields: a novel isolate affiliated with the clone cluster rice cluster I.</title>
        <authorList>
            <person name="Sakai S."/>
            <person name="Imachi H."/>
            <person name="Sekiguchi Y."/>
            <person name="Ohashi A."/>
            <person name="Harada H."/>
            <person name="Kamagata Y."/>
        </authorList>
    </citation>
    <scope>NUCLEOTIDE SEQUENCE [LARGE SCALE GENOMIC DNA]</scope>
    <source>
        <strain evidence="2">DSM 17711 / JCM 13418 / NBRC 101707 / SANAE</strain>
    </source>
</reference>
<accession>D1YZ03</accession>
<evidence type="ECO:0000313" key="1">
    <source>
        <dbReference type="EMBL" id="BAI61675.1"/>
    </source>
</evidence>
<dbReference type="STRING" id="304371.MCP_1603"/>
<reference evidence="1 2" key="2">
    <citation type="journal article" date="2008" name="Int. J. Syst. Evol. Microbiol.">
        <title>Methanocella paludicola gen. nov., sp. nov., a methane-producing archaeon, the first isolate of the lineage 'Rice Cluster I', and proposal of the new archaeal order Methanocellales ord. nov.</title>
        <authorList>
            <person name="Sakai S."/>
            <person name="Imachi H."/>
            <person name="Hanada S."/>
            <person name="Ohashi A."/>
            <person name="Harada H."/>
            <person name="Kamagata Y."/>
        </authorList>
    </citation>
    <scope>NUCLEOTIDE SEQUENCE [LARGE SCALE GENOMIC DNA]</scope>
    <source>
        <strain evidence="2">DSM 17711 / JCM 13418 / NBRC 101707 / SANAE</strain>
    </source>
</reference>
<reference evidence="2" key="3">
    <citation type="journal article" date="2011" name="PLoS ONE">
        <title>Genome sequence of a mesophilic hydrogenotrophic methanogen Methanocella paludicola, the first cultivated representative of the order Methanocellales.</title>
        <authorList>
            <person name="Sakai S."/>
            <person name="Takaki Y."/>
            <person name="Shimamura S."/>
            <person name="Sekine M."/>
            <person name="Tajima T."/>
            <person name="Kosugi H."/>
            <person name="Ichikawa N."/>
            <person name="Tasumi E."/>
            <person name="Hiraki A.T."/>
            <person name="Shimizu A."/>
            <person name="Kato Y."/>
            <person name="Nishiko R."/>
            <person name="Mori K."/>
            <person name="Fujita N."/>
            <person name="Imachi H."/>
            <person name="Takai K."/>
        </authorList>
    </citation>
    <scope>NUCLEOTIDE SEQUENCE [LARGE SCALE GENOMIC DNA]</scope>
    <source>
        <strain evidence="2">DSM 17711 / JCM 13418 / NBRC 101707 / SANAE</strain>
    </source>
</reference>
<organism evidence="1 2">
    <name type="scientific">Methanocella paludicola (strain DSM 17711 / JCM 13418 / NBRC 101707 / SANAE)</name>
    <dbReference type="NCBI Taxonomy" id="304371"/>
    <lineage>
        <taxon>Archaea</taxon>
        <taxon>Methanobacteriati</taxon>
        <taxon>Methanobacteriota</taxon>
        <taxon>Stenosarchaea group</taxon>
        <taxon>Methanomicrobia</taxon>
        <taxon>Methanocellales</taxon>
        <taxon>Methanocellaceae</taxon>
        <taxon>Methanocella</taxon>
    </lineage>
</organism>
<gene>
    <name evidence="1" type="ordered locus">MCP_1603</name>
</gene>
<sequence length="1128" mass="131289">MYDSKGLDAKELIKKINESIAEDLEQLADERPIQQNFSNNYSDLQIACQYITNHESNSIFSKLENNILLAYSIEISKRFCTSFWREFFEQLNMDENSYKQVKIHDNLCKRLDQIGIQVEKNKQGSRLLVGTLRLLTEANIKPAIDFCIKYYKNYYLKNRKEKFHDIFNLYSHDTNEYELYEVVNEKLTKIFDYIKDNIDIIDIDNDEDVVEKIKNNTNINIKNIIRAKISTLYSEIFNNYTPIQFKSILRNNRDNNVICPDTKTVKCGSLEDAIIDYGVYSINENEYTITPSIKISINDMAQWPCCEICNKNGLYYYKKDEEFSVYKGNIPQMVRAFVNNGEKQFIWCGNITVGEEYLVDGISYRSEGFSWNPDLKMMWGQNNELPFLQIEIPKIAYYDENNSRKKIQINIEDEIKELKIGSDGSLVHKNFYFKIEKMLKSNKFSINMSASIRDNDFHRNQIIDLEDNMLFSGSTRNRIVSQYARNEKIKRNFGDDRYYLFTIADKEDIIVKTSIEDAKVEKSEDEEEYELESITYLGDLSRYHIYEIAWTYGDNLIIKAGNCNWKFERKSFLEWQFESPDNVFSSISDIQISGFCNSNNDLEDGLYYRILDDNYDEISRFADNGVTINGLHFYINGKIILKDCAIDNNLEEGEYVFEILAESTTYSKKFYIVPKIFPISWPSMLIEGEKSVVRIESDHPVIIDPVSNKEVERVDFEIYGKAIESSLDGLIIEEAPISVKVGFKNPSVIRTFSPLKVPYLFAYRLYRKDKKSLNLIKEAEYNSLEDTILYVYGIPDMFVVLKIDGQHYKSKRIDTKGYVKFDELKDLYRFCKSSETSVSICLQYDLNAHTAVVAHKIFKVIWNPETLSIAHDEVYLGNNIKANICSKGPSDKKITVMLRTPTMLLEKQDIQCTGKEESNEICFKLEKKVEDTFLYLETYYSYNDILLKSKYAIINNGLIIPIEIENGAKTIISVSDFYKNIISIVQDILYQEHKTIIRLSNTSLNKIQLMILNILIALDSSYDVVIPDSARYMYYSEIKNICGRENLIVLKNSAIIDKVENVLSFNIQQQSPAGIGASSINLLENTEYIFSRPLIFIDCQDLKLEDKKAILEYHGKRKIIMIEKKIKT</sequence>
<dbReference type="InParanoid" id="D1YZ03"/>
<dbReference type="AlphaFoldDB" id="D1YZ03"/>
<dbReference type="RefSeq" id="WP_012900354.1">
    <property type="nucleotide sequence ID" value="NC_013665.1"/>
</dbReference>
<keyword evidence="2" id="KW-1185">Reference proteome</keyword>
<protein>
    <submittedName>
        <fullName evidence="1">Uncharacterized protein</fullName>
    </submittedName>
</protein>
<dbReference type="EMBL" id="AP011532">
    <property type="protein sequence ID" value="BAI61675.1"/>
    <property type="molecule type" value="Genomic_DNA"/>
</dbReference>
<dbReference type="KEGG" id="mpd:MCP_1603"/>
<evidence type="ECO:0000313" key="2">
    <source>
        <dbReference type="Proteomes" id="UP000001882"/>
    </source>
</evidence>